<evidence type="ECO:0000313" key="2">
    <source>
        <dbReference type="Proteomes" id="UP000612956"/>
    </source>
</evidence>
<dbReference type="Pfam" id="PF06821">
    <property type="entry name" value="Ser_hydrolase"/>
    <property type="match status" value="1"/>
</dbReference>
<proteinExistence type="predicted"/>
<evidence type="ECO:0000313" key="1">
    <source>
        <dbReference type="EMBL" id="GGK35973.1"/>
    </source>
</evidence>
<accession>A0A917V4G8</accession>
<dbReference type="InterPro" id="IPR010662">
    <property type="entry name" value="RBBP9/YdeN"/>
</dbReference>
<dbReference type="SUPFAM" id="SSF53474">
    <property type="entry name" value="alpha/beta-Hydrolases"/>
    <property type="match status" value="1"/>
</dbReference>
<dbReference type="RefSeq" id="WP_188827013.1">
    <property type="nucleotide sequence ID" value="NZ_BMMW01000001.1"/>
</dbReference>
<keyword evidence="2" id="KW-1185">Reference proteome</keyword>
<dbReference type="Gene3D" id="3.40.50.1820">
    <property type="entry name" value="alpha/beta hydrolase"/>
    <property type="match status" value="1"/>
</dbReference>
<dbReference type="InterPro" id="IPR029058">
    <property type="entry name" value="AB_hydrolase_fold"/>
</dbReference>
<protein>
    <recommendedName>
        <fullName evidence="3">Alpha/beta hydrolase</fullName>
    </recommendedName>
</protein>
<sequence length="185" mass="19693">MTNAVTNVYLAGIGNSEPEHWQRLWFADDPRGVWVEHSSWDAPVRDAWVKELDETLASITGPKFLIGHSLGSALAIEWAVTATATDVVGALLVALPDPRGENFPSAATGFVEGYGSLSHPTYELPFPTVAIASTNDPYDPEGRAAAAAVGLGASVEHVGTQGHLNLASNLGTWPQGRSILTRYFP</sequence>
<comment type="caution">
    <text evidence="1">The sequence shown here is derived from an EMBL/GenBank/DDBJ whole genome shotgun (WGS) entry which is preliminary data.</text>
</comment>
<dbReference type="GO" id="GO:0016787">
    <property type="term" value="F:hydrolase activity"/>
    <property type="evidence" value="ECO:0007669"/>
    <property type="project" value="InterPro"/>
</dbReference>
<reference evidence="1" key="2">
    <citation type="submission" date="2020-09" db="EMBL/GenBank/DDBJ databases">
        <authorList>
            <person name="Sun Q."/>
            <person name="Zhou Y."/>
        </authorList>
    </citation>
    <scope>NUCLEOTIDE SEQUENCE</scope>
    <source>
        <strain evidence="1">CGMCC 4.7278</strain>
    </source>
</reference>
<dbReference type="Proteomes" id="UP000612956">
    <property type="component" value="Unassembled WGS sequence"/>
</dbReference>
<name>A0A917V4G8_9NOCA</name>
<dbReference type="EMBL" id="BMMW01000001">
    <property type="protein sequence ID" value="GGK35973.1"/>
    <property type="molecule type" value="Genomic_DNA"/>
</dbReference>
<evidence type="ECO:0008006" key="3">
    <source>
        <dbReference type="Google" id="ProtNLM"/>
    </source>
</evidence>
<organism evidence="1 2">
    <name type="scientific">Nocardia camponoti</name>
    <dbReference type="NCBI Taxonomy" id="1616106"/>
    <lineage>
        <taxon>Bacteria</taxon>
        <taxon>Bacillati</taxon>
        <taxon>Actinomycetota</taxon>
        <taxon>Actinomycetes</taxon>
        <taxon>Mycobacteriales</taxon>
        <taxon>Nocardiaceae</taxon>
        <taxon>Nocardia</taxon>
    </lineage>
</organism>
<reference evidence="1" key="1">
    <citation type="journal article" date="2014" name="Int. J. Syst. Evol. Microbiol.">
        <title>Complete genome sequence of Corynebacterium casei LMG S-19264T (=DSM 44701T), isolated from a smear-ripened cheese.</title>
        <authorList>
            <consortium name="US DOE Joint Genome Institute (JGI-PGF)"/>
            <person name="Walter F."/>
            <person name="Albersmeier A."/>
            <person name="Kalinowski J."/>
            <person name="Ruckert C."/>
        </authorList>
    </citation>
    <scope>NUCLEOTIDE SEQUENCE</scope>
    <source>
        <strain evidence="1">CGMCC 4.7278</strain>
    </source>
</reference>
<dbReference type="AlphaFoldDB" id="A0A917V4G8"/>
<gene>
    <name evidence="1" type="ORF">GCM10011591_04500</name>
</gene>